<keyword evidence="1" id="KW-1133">Transmembrane helix</keyword>
<organism evidence="2">
    <name type="scientific">Opuntia streptacantha</name>
    <name type="common">Prickly pear cactus</name>
    <name type="synonym">Opuntia cardona</name>
    <dbReference type="NCBI Taxonomy" id="393608"/>
    <lineage>
        <taxon>Eukaryota</taxon>
        <taxon>Viridiplantae</taxon>
        <taxon>Streptophyta</taxon>
        <taxon>Embryophyta</taxon>
        <taxon>Tracheophyta</taxon>
        <taxon>Spermatophyta</taxon>
        <taxon>Magnoliopsida</taxon>
        <taxon>eudicotyledons</taxon>
        <taxon>Gunneridae</taxon>
        <taxon>Pentapetalae</taxon>
        <taxon>Caryophyllales</taxon>
        <taxon>Cactineae</taxon>
        <taxon>Cactaceae</taxon>
        <taxon>Opuntioideae</taxon>
        <taxon>Opuntia</taxon>
    </lineage>
</organism>
<sequence>MHNNGPLNCFLLMRSCLIDIGSALLIFRTSCCLLEVYVTRKLFPFPFASFCLMSMRKQNFHELYLFLGQYVTFWLLIYLFYLAIASMFYLLRRKCAFSLLVCYNPLKKRGYYGIPLVSFYPQFLLNS</sequence>
<dbReference type="EMBL" id="GISG01081844">
    <property type="protein sequence ID" value="MBA4632293.1"/>
    <property type="molecule type" value="Transcribed_RNA"/>
</dbReference>
<keyword evidence="1" id="KW-0472">Membrane</keyword>
<evidence type="ECO:0000256" key="1">
    <source>
        <dbReference type="SAM" id="Phobius"/>
    </source>
</evidence>
<reference evidence="2" key="2">
    <citation type="submission" date="2020-07" db="EMBL/GenBank/DDBJ databases">
        <authorList>
            <person name="Vera ALvarez R."/>
            <person name="Arias-Moreno D.M."/>
            <person name="Jimenez-Jacinto V."/>
            <person name="Jimenez-Bremont J.F."/>
            <person name="Swaminathan K."/>
            <person name="Moose S.P."/>
            <person name="Guerrero-Gonzalez M.L."/>
            <person name="Marino-Ramirez L."/>
            <person name="Landsman D."/>
            <person name="Rodriguez-Kessler M."/>
            <person name="Delgado-Sanchez P."/>
        </authorList>
    </citation>
    <scope>NUCLEOTIDE SEQUENCE</scope>
    <source>
        <tissue evidence="2">Cladode</tissue>
    </source>
</reference>
<keyword evidence="1" id="KW-0812">Transmembrane</keyword>
<accession>A0A7C8Z2Z0</accession>
<proteinExistence type="predicted"/>
<feature type="transmembrane region" description="Helical" evidence="1">
    <location>
        <begin position="20"/>
        <end position="38"/>
    </location>
</feature>
<reference evidence="2" key="1">
    <citation type="journal article" date="2013" name="J. Plant Res.">
        <title>Effect of fungi and light on seed germination of three Opuntia species from semiarid lands of central Mexico.</title>
        <authorList>
            <person name="Delgado-Sanchez P."/>
            <person name="Jimenez-Bremont J.F."/>
            <person name="Guerrero-Gonzalez Mde L."/>
            <person name="Flores J."/>
        </authorList>
    </citation>
    <scope>NUCLEOTIDE SEQUENCE</scope>
    <source>
        <tissue evidence="2">Cladode</tissue>
    </source>
</reference>
<dbReference type="AlphaFoldDB" id="A0A7C8Z2Z0"/>
<protein>
    <submittedName>
        <fullName evidence="2">Uncharacterized protein</fullName>
    </submittedName>
</protein>
<name>A0A7C8Z2Z0_OPUST</name>
<evidence type="ECO:0000313" key="2">
    <source>
        <dbReference type="EMBL" id="MBA4632293.1"/>
    </source>
</evidence>
<feature type="transmembrane region" description="Helical" evidence="1">
    <location>
        <begin position="63"/>
        <end position="91"/>
    </location>
</feature>